<comment type="subcellular location">
    <subcellularLocation>
        <location evidence="1">Cell outer membrane</location>
    </subcellularLocation>
</comment>
<dbReference type="GO" id="GO:0009279">
    <property type="term" value="C:cell outer membrane"/>
    <property type="evidence" value="ECO:0007669"/>
    <property type="project" value="UniProtKB-SubCell"/>
</dbReference>
<dbReference type="PANTHER" id="PTHR36920:SF1">
    <property type="entry name" value="OUTER MEMBRANE PROTEIN W"/>
    <property type="match status" value="1"/>
</dbReference>
<dbReference type="AlphaFoldDB" id="A0A1I2HV15"/>
<dbReference type="InterPro" id="IPR005618">
    <property type="entry name" value="OMPW"/>
</dbReference>
<keyword evidence="2" id="KW-0732">Signal</keyword>
<dbReference type="EMBL" id="FONX01000029">
    <property type="protein sequence ID" value="SFF32211.1"/>
    <property type="molecule type" value="Genomic_DNA"/>
</dbReference>
<gene>
    <name evidence="3" type="ORF">SAMN04489711_12913</name>
</gene>
<dbReference type="Pfam" id="PF03922">
    <property type="entry name" value="OmpW"/>
    <property type="match status" value="1"/>
</dbReference>
<protein>
    <submittedName>
        <fullName evidence="3">Outer membrane protein</fullName>
    </submittedName>
</protein>
<dbReference type="SUPFAM" id="SSF56925">
    <property type="entry name" value="OMPA-like"/>
    <property type="match status" value="1"/>
</dbReference>
<dbReference type="OrthoDB" id="9807574at2"/>
<dbReference type="PROSITE" id="PS51318">
    <property type="entry name" value="TAT"/>
    <property type="match status" value="1"/>
</dbReference>
<dbReference type="Gene3D" id="2.40.160.20">
    <property type="match status" value="1"/>
</dbReference>
<keyword evidence="4" id="KW-1185">Reference proteome</keyword>
<evidence type="ECO:0000256" key="2">
    <source>
        <dbReference type="SAM" id="SignalP"/>
    </source>
</evidence>
<feature type="chain" id="PRO_5011447024" evidence="2">
    <location>
        <begin position="48"/>
        <end position="252"/>
    </location>
</feature>
<name>A0A1I2HV15_9BURK</name>
<evidence type="ECO:0000256" key="1">
    <source>
        <dbReference type="ARBA" id="ARBA00004442"/>
    </source>
</evidence>
<sequence length="252" mass="26070">MQAIASRNTRAAAARTFLSRSSRTALATAAAAAAAFASLAVALPAQAQTSASAAPDTAPKSPWRLYAGPAHIGFSTSAKVQAGGQLVPGGNATADSNYSVGFGAIYDFHPGWSAEIALGLPPTTALKGTGTLSSAGTLGKVKYGPAVLSVRRQLWDEGPVRPYIGAGINYTLVLESRDGFVSNLDVKNGFGPVLQVGFEVPIDQRWSFFVDAKKIWLKTTATGTLPALGGAPAYAKVRLDPLVVTAGLSYRF</sequence>
<organism evidence="3 4">
    <name type="scientific">Paracidovorax wautersii</name>
    <dbReference type="NCBI Taxonomy" id="1177982"/>
    <lineage>
        <taxon>Bacteria</taxon>
        <taxon>Pseudomonadati</taxon>
        <taxon>Pseudomonadota</taxon>
        <taxon>Betaproteobacteria</taxon>
        <taxon>Burkholderiales</taxon>
        <taxon>Comamonadaceae</taxon>
        <taxon>Paracidovorax</taxon>
    </lineage>
</organism>
<dbReference type="InterPro" id="IPR011250">
    <property type="entry name" value="OMP/PagP_B-barrel"/>
</dbReference>
<proteinExistence type="predicted"/>
<evidence type="ECO:0000313" key="3">
    <source>
        <dbReference type="EMBL" id="SFF32211.1"/>
    </source>
</evidence>
<evidence type="ECO:0000313" key="4">
    <source>
        <dbReference type="Proteomes" id="UP000199119"/>
    </source>
</evidence>
<dbReference type="RefSeq" id="WP_092942537.1">
    <property type="nucleotide sequence ID" value="NZ_FONX01000029.1"/>
</dbReference>
<dbReference type="Proteomes" id="UP000199119">
    <property type="component" value="Unassembled WGS sequence"/>
</dbReference>
<dbReference type="GO" id="GO:0055085">
    <property type="term" value="P:transmembrane transport"/>
    <property type="evidence" value="ECO:0007669"/>
    <property type="project" value="TreeGrafter"/>
</dbReference>
<dbReference type="PANTHER" id="PTHR36920">
    <property type="match status" value="1"/>
</dbReference>
<feature type="signal peptide" evidence="2">
    <location>
        <begin position="1"/>
        <end position="47"/>
    </location>
</feature>
<accession>A0A1I2HV15</accession>
<dbReference type="InterPro" id="IPR006311">
    <property type="entry name" value="TAT_signal"/>
</dbReference>
<dbReference type="STRING" id="1177982.SAMN04489711_12913"/>
<reference evidence="4" key="1">
    <citation type="submission" date="2016-10" db="EMBL/GenBank/DDBJ databases">
        <authorList>
            <person name="Varghese N."/>
            <person name="Submissions S."/>
        </authorList>
    </citation>
    <scope>NUCLEOTIDE SEQUENCE [LARGE SCALE GENOMIC DNA]</scope>
    <source>
        <strain evidence="4">DSM 27981</strain>
    </source>
</reference>